<sequence length="324" mass="35842">MKAILVGLGSAGYSWYKRLRDRGLLAAVVEADPAMKDKMDGDSFPFYTSLEEALAHEEAGFLVNVTSPASHTQVNHAAFDRGLPVLCEKPISFDYPESIGIVARAAKENIPFMIAENYRRFPYVRKMKQLLDEDSIGAISSIDISFRRYHRVQRKYAVRILDDIGVHHFDMLRYLTGQEGRAVQAKLYNPPGGWEEEGAVQSANAIIEMDGGIIAGYAATIASRGPQTQWSGDWRIEGTRGAMVLTGKEIRLYDDDGERLIPSCADVIERDTLTDFLISLETGREAESSGSDYLLTQALVHYTNLSGESGGRMPVELPDLGKVT</sequence>
<dbReference type="InterPro" id="IPR000683">
    <property type="entry name" value="Gfo/Idh/MocA-like_OxRdtase_N"/>
</dbReference>
<feature type="domain" description="Gfo/Idh/MocA-like oxidoreductase N-terminal" evidence="1">
    <location>
        <begin position="3"/>
        <end position="112"/>
    </location>
</feature>
<evidence type="ECO:0000259" key="2">
    <source>
        <dbReference type="Pfam" id="PF22725"/>
    </source>
</evidence>
<dbReference type="RefSeq" id="WP_210040905.1">
    <property type="nucleotide sequence ID" value="NZ_JBHLVU010000021.1"/>
</dbReference>
<dbReference type="PANTHER" id="PTHR43708:SF8">
    <property type="entry name" value="OXIDOREDUCTASE"/>
    <property type="match status" value="1"/>
</dbReference>
<evidence type="ECO:0000259" key="1">
    <source>
        <dbReference type="Pfam" id="PF01408"/>
    </source>
</evidence>
<evidence type="ECO:0000313" key="3">
    <source>
        <dbReference type="EMBL" id="MBW7459697.1"/>
    </source>
</evidence>
<name>A0ABS7CFJ1_9BACL</name>
<dbReference type="Gene3D" id="3.30.360.10">
    <property type="entry name" value="Dihydrodipicolinate Reductase, domain 2"/>
    <property type="match status" value="1"/>
</dbReference>
<dbReference type="SUPFAM" id="SSF51735">
    <property type="entry name" value="NAD(P)-binding Rossmann-fold domains"/>
    <property type="match status" value="1"/>
</dbReference>
<accession>A0ABS7CFJ1</accession>
<dbReference type="Pfam" id="PF01408">
    <property type="entry name" value="GFO_IDH_MocA"/>
    <property type="match status" value="1"/>
</dbReference>
<dbReference type="InterPro" id="IPR051317">
    <property type="entry name" value="Gfo/Idh/MocA_oxidoreduct"/>
</dbReference>
<protein>
    <submittedName>
        <fullName evidence="3">Gfo/Idh/MocA family oxidoreductase</fullName>
    </submittedName>
</protein>
<dbReference type="SUPFAM" id="SSF55347">
    <property type="entry name" value="Glyceraldehyde-3-phosphate dehydrogenase-like, C-terminal domain"/>
    <property type="match status" value="1"/>
</dbReference>
<dbReference type="Gene3D" id="3.40.50.720">
    <property type="entry name" value="NAD(P)-binding Rossmann-like Domain"/>
    <property type="match status" value="1"/>
</dbReference>
<dbReference type="EMBL" id="JAHZIK010001780">
    <property type="protein sequence ID" value="MBW7459697.1"/>
    <property type="molecule type" value="Genomic_DNA"/>
</dbReference>
<keyword evidence="4" id="KW-1185">Reference proteome</keyword>
<dbReference type="InterPro" id="IPR055170">
    <property type="entry name" value="GFO_IDH_MocA-like_dom"/>
</dbReference>
<gene>
    <name evidence="3" type="ORF">K0U00_37125</name>
</gene>
<dbReference type="Pfam" id="PF22725">
    <property type="entry name" value="GFO_IDH_MocA_C3"/>
    <property type="match status" value="1"/>
</dbReference>
<comment type="caution">
    <text evidence="3">The sequence shown here is derived from an EMBL/GenBank/DDBJ whole genome shotgun (WGS) entry which is preliminary data.</text>
</comment>
<organism evidence="3 4">
    <name type="scientific">Paenibacillus sepulcri</name>
    <dbReference type="NCBI Taxonomy" id="359917"/>
    <lineage>
        <taxon>Bacteria</taxon>
        <taxon>Bacillati</taxon>
        <taxon>Bacillota</taxon>
        <taxon>Bacilli</taxon>
        <taxon>Bacillales</taxon>
        <taxon>Paenibacillaceae</taxon>
        <taxon>Paenibacillus</taxon>
    </lineage>
</organism>
<evidence type="ECO:0000313" key="4">
    <source>
        <dbReference type="Proteomes" id="UP001519887"/>
    </source>
</evidence>
<dbReference type="Proteomes" id="UP001519887">
    <property type="component" value="Unassembled WGS sequence"/>
</dbReference>
<dbReference type="PANTHER" id="PTHR43708">
    <property type="entry name" value="CONSERVED EXPRESSED OXIDOREDUCTASE (EUROFUNG)"/>
    <property type="match status" value="1"/>
</dbReference>
<feature type="domain" description="GFO/IDH/MocA-like oxidoreductase" evidence="2">
    <location>
        <begin position="124"/>
        <end position="243"/>
    </location>
</feature>
<proteinExistence type="predicted"/>
<dbReference type="InterPro" id="IPR036291">
    <property type="entry name" value="NAD(P)-bd_dom_sf"/>
</dbReference>
<reference evidence="3 4" key="1">
    <citation type="submission" date="2021-07" db="EMBL/GenBank/DDBJ databases">
        <title>Paenibacillus radiodurans sp. nov., isolated from the southeastern edge of Tengger Desert.</title>
        <authorList>
            <person name="Zhang G."/>
        </authorList>
    </citation>
    <scope>NUCLEOTIDE SEQUENCE [LARGE SCALE GENOMIC DNA]</scope>
    <source>
        <strain evidence="3 4">CCM 7311</strain>
    </source>
</reference>